<dbReference type="Proteomes" id="UP000887579">
    <property type="component" value="Unplaced"/>
</dbReference>
<accession>A0AC34FUD7</accession>
<proteinExistence type="predicted"/>
<protein>
    <submittedName>
        <fullName evidence="2">Uncharacterized protein</fullName>
    </submittedName>
</protein>
<name>A0AC34FUD7_9BILA</name>
<organism evidence="1 2">
    <name type="scientific">Panagrolaimus sp. ES5</name>
    <dbReference type="NCBI Taxonomy" id="591445"/>
    <lineage>
        <taxon>Eukaryota</taxon>
        <taxon>Metazoa</taxon>
        <taxon>Ecdysozoa</taxon>
        <taxon>Nematoda</taxon>
        <taxon>Chromadorea</taxon>
        <taxon>Rhabditida</taxon>
        <taxon>Tylenchina</taxon>
        <taxon>Panagrolaimomorpha</taxon>
        <taxon>Panagrolaimoidea</taxon>
        <taxon>Panagrolaimidae</taxon>
        <taxon>Panagrolaimus</taxon>
    </lineage>
</organism>
<evidence type="ECO:0000313" key="1">
    <source>
        <dbReference type="Proteomes" id="UP000887579"/>
    </source>
</evidence>
<dbReference type="WBParaSite" id="ES5_v2.g20955.t1">
    <property type="protein sequence ID" value="ES5_v2.g20955.t1"/>
    <property type="gene ID" value="ES5_v2.g20955"/>
</dbReference>
<reference evidence="2" key="1">
    <citation type="submission" date="2022-11" db="UniProtKB">
        <authorList>
            <consortium name="WormBaseParasite"/>
        </authorList>
    </citation>
    <scope>IDENTIFICATION</scope>
</reference>
<sequence>MQDNNNITAKASYDKFVRSFTRYANPNKPIKDLATIRSEIQDILKTHRPIRFVDYQFGFSKSLKQRSQIIVHELNEHSKVREYFKVGTNAWKCCEYFSFVQKVQKLYKDKNIDEAVALQKSVLGSEDLNIVCKQKTTVAEERGICRTTDSETSLLLNPKSGKNVQEIELSNMDQSMDEFQEILLPEVSFAKIIENLKDYTNEKSEDILSNKFKLLCALKTHRPVRTCDYQYGVTENLRNNRRVIVFEWNDKKRIREYSQKSGRNNLWVCRECFRLNHRRNNFSYAYVYVLNGIVFIPNDHSCKPRDYELVMIYQKFLEEGNRKKARAMARYISFTYGESSLANIKNFLGDAWHEKSDKRKEIIDDNENNPVLAAPTSIFVFEKPSTLMLNEICAKLHIEYCSRAEKMWEQIMFDKIDTETLPKQILIHHLKTQNFYQILSKFFIGKTKQHKQIKAALIDAFRDKLISSGEASSKKFDKLYLDTVTDEHLSFIAKYLSCRILIFEGAE</sequence>
<evidence type="ECO:0000313" key="2">
    <source>
        <dbReference type="WBParaSite" id="ES5_v2.g20955.t1"/>
    </source>
</evidence>